<keyword evidence="5 9" id="KW-0547">Nucleotide-binding</keyword>
<keyword evidence="6 9" id="KW-0418">Kinase</keyword>
<sequence>MPDASSPVAASPLHLVVMGVAGCGKSVVAQQLSERLALPLVEGDDFHPASDIDKMRAGERLTAEDRAAWLRQLAQELQARPRGAVLSCSALRRGDRELLRAGARRLHFLQLALTPHQALERVSARTDHFYPPSLVAGDFEALEDPAREPLVHVADATLHVDRIVEAALRWLESPALAPSGA</sequence>
<keyword evidence="4 9" id="KW-0808">Transferase</keyword>
<evidence type="ECO:0000256" key="6">
    <source>
        <dbReference type="ARBA" id="ARBA00022777"/>
    </source>
</evidence>
<dbReference type="InterPro" id="IPR027417">
    <property type="entry name" value="P-loop_NTPase"/>
</dbReference>
<protein>
    <recommendedName>
        <fullName evidence="3 9">Gluconokinase</fullName>
        <ecNumber evidence="3 9">2.7.1.12</ecNumber>
    </recommendedName>
</protein>
<dbReference type="SUPFAM" id="SSF52540">
    <property type="entry name" value="P-loop containing nucleoside triphosphate hydrolases"/>
    <property type="match status" value="1"/>
</dbReference>
<organism evidence="10 11">
    <name type="scientific">Ramlibacter alkalitolerans</name>
    <dbReference type="NCBI Taxonomy" id="2039631"/>
    <lineage>
        <taxon>Bacteria</taxon>
        <taxon>Pseudomonadati</taxon>
        <taxon>Pseudomonadota</taxon>
        <taxon>Betaproteobacteria</taxon>
        <taxon>Burkholderiales</taxon>
        <taxon>Comamonadaceae</taxon>
        <taxon>Ramlibacter</taxon>
    </lineage>
</organism>
<dbReference type="Proteomes" id="UP000622707">
    <property type="component" value="Unassembled WGS sequence"/>
</dbReference>
<evidence type="ECO:0000313" key="11">
    <source>
        <dbReference type="Proteomes" id="UP000622707"/>
    </source>
</evidence>
<comment type="catalytic activity">
    <reaction evidence="8 9">
        <text>D-gluconate + ATP = 6-phospho-D-gluconate + ADP + H(+)</text>
        <dbReference type="Rhea" id="RHEA:19433"/>
        <dbReference type="ChEBI" id="CHEBI:15378"/>
        <dbReference type="ChEBI" id="CHEBI:18391"/>
        <dbReference type="ChEBI" id="CHEBI:30616"/>
        <dbReference type="ChEBI" id="CHEBI:58759"/>
        <dbReference type="ChEBI" id="CHEBI:456216"/>
        <dbReference type="EC" id="2.7.1.12"/>
    </reaction>
</comment>
<dbReference type="Pfam" id="PF13671">
    <property type="entry name" value="AAA_33"/>
    <property type="match status" value="1"/>
</dbReference>
<dbReference type="RefSeq" id="WP_201690512.1">
    <property type="nucleotide sequence ID" value="NZ_JAEQND010000008.1"/>
</dbReference>
<dbReference type="NCBIfam" id="TIGR01313">
    <property type="entry name" value="therm_gnt_kin"/>
    <property type="match status" value="1"/>
</dbReference>
<evidence type="ECO:0000256" key="1">
    <source>
        <dbReference type="ARBA" id="ARBA00004761"/>
    </source>
</evidence>
<comment type="similarity">
    <text evidence="2 9">Belongs to the gluconokinase GntK/GntV family.</text>
</comment>
<dbReference type="CDD" id="cd02021">
    <property type="entry name" value="GntK"/>
    <property type="match status" value="1"/>
</dbReference>
<comment type="pathway">
    <text evidence="1">Carbohydrate acid metabolism.</text>
</comment>
<evidence type="ECO:0000256" key="7">
    <source>
        <dbReference type="ARBA" id="ARBA00022840"/>
    </source>
</evidence>
<dbReference type="InterPro" id="IPR006001">
    <property type="entry name" value="Therm_gnt_kin"/>
</dbReference>
<dbReference type="EC" id="2.7.1.12" evidence="3 9"/>
<evidence type="ECO:0000313" key="10">
    <source>
        <dbReference type="EMBL" id="MBL0426388.1"/>
    </source>
</evidence>
<reference evidence="10 11" key="1">
    <citation type="journal article" date="2017" name="Int. J. Syst. Evol. Microbiol.">
        <title>Ramlibacter alkalitolerans sp. nov., alkali-tolerant bacterium isolated from soil of ginseng.</title>
        <authorList>
            <person name="Lee D.H."/>
            <person name="Cha C.J."/>
        </authorList>
    </citation>
    <scope>NUCLEOTIDE SEQUENCE [LARGE SCALE GENOMIC DNA]</scope>
    <source>
        <strain evidence="10 11">KACC 19305</strain>
    </source>
</reference>
<keyword evidence="11" id="KW-1185">Reference proteome</keyword>
<dbReference type="EMBL" id="JAEQND010000008">
    <property type="protein sequence ID" value="MBL0426388.1"/>
    <property type="molecule type" value="Genomic_DNA"/>
</dbReference>
<evidence type="ECO:0000256" key="9">
    <source>
        <dbReference type="RuleBase" id="RU363066"/>
    </source>
</evidence>
<evidence type="ECO:0000256" key="4">
    <source>
        <dbReference type="ARBA" id="ARBA00022679"/>
    </source>
</evidence>
<dbReference type="PANTHER" id="PTHR43442">
    <property type="entry name" value="GLUCONOKINASE-RELATED"/>
    <property type="match status" value="1"/>
</dbReference>
<gene>
    <name evidence="10" type="ORF">JI746_14845</name>
</gene>
<keyword evidence="7 9" id="KW-0067">ATP-binding</keyword>
<accession>A0ABS1JQ74</accession>
<evidence type="ECO:0000256" key="8">
    <source>
        <dbReference type="ARBA" id="ARBA00048090"/>
    </source>
</evidence>
<proteinExistence type="inferred from homology"/>
<evidence type="ECO:0000256" key="2">
    <source>
        <dbReference type="ARBA" id="ARBA00008420"/>
    </source>
</evidence>
<dbReference type="Gene3D" id="3.40.50.300">
    <property type="entry name" value="P-loop containing nucleotide triphosphate hydrolases"/>
    <property type="match status" value="1"/>
</dbReference>
<evidence type="ECO:0000256" key="3">
    <source>
        <dbReference type="ARBA" id="ARBA00012054"/>
    </source>
</evidence>
<comment type="caution">
    <text evidence="10">The sequence shown here is derived from an EMBL/GenBank/DDBJ whole genome shotgun (WGS) entry which is preliminary data.</text>
</comment>
<evidence type="ECO:0000256" key="5">
    <source>
        <dbReference type="ARBA" id="ARBA00022741"/>
    </source>
</evidence>
<dbReference type="PANTHER" id="PTHR43442:SF3">
    <property type="entry name" value="GLUCONOKINASE-RELATED"/>
    <property type="match status" value="1"/>
</dbReference>
<name>A0ABS1JQ74_9BURK</name>